<dbReference type="RefSeq" id="WP_247373560.1">
    <property type="nucleotide sequence ID" value="NZ_JALLGV010000001.1"/>
</dbReference>
<dbReference type="PROSITE" id="PS51462">
    <property type="entry name" value="NUDIX"/>
    <property type="match status" value="1"/>
</dbReference>
<feature type="domain" description="Nudix hydrolase" evidence="3">
    <location>
        <begin position="4"/>
        <end position="150"/>
    </location>
</feature>
<dbReference type="InterPro" id="IPR015797">
    <property type="entry name" value="NUDIX_hydrolase-like_dom_sf"/>
</dbReference>
<feature type="region of interest" description="Disordered" evidence="2">
    <location>
        <begin position="53"/>
        <end position="75"/>
    </location>
</feature>
<evidence type="ECO:0000259" key="3">
    <source>
        <dbReference type="PROSITE" id="PS51462"/>
    </source>
</evidence>
<protein>
    <submittedName>
        <fullName evidence="4">NUDIX domain-containing protein</fullName>
    </submittedName>
</protein>
<organism evidence="4 5">
    <name type="scientific">Halorientalis brevis</name>
    <dbReference type="NCBI Taxonomy" id="1126241"/>
    <lineage>
        <taxon>Archaea</taxon>
        <taxon>Methanobacteriati</taxon>
        <taxon>Methanobacteriota</taxon>
        <taxon>Stenosarchaea group</taxon>
        <taxon>Halobacteria</taxon>
        <taxon>Halobacteriales</taxon>
        <taxon>Haloarculaceae</taxon>
        <taxon>Halorientalis</taxon>
    </lineage>
</organism>
<keyword evidence="5" id="KW-1185">Reference proteome</keyword>
<dbReference type="Proteomes" id="UP001597119">
    <property type="component" value="Unassembled WGS sequence"/>
</dbReference>
<dbReference type="Gene3D" id="3.90.79.10">
    <property type="entry name" value="Nucleoside Triphosphate Pyrophosphohydrolase"/>
    <property type="match status" value="1"/>
</dbReference>
<feature type="compositionally biased region" description="Basic and acidic residues" evidence="2">
    <location>
        <begin position="53"/>
        <end position="72"/>
    </location>
</feature>
<dbReference type="InterPro" id="IPR020084">
    <property type="entry name" value="NUDIX_hydrolase_CS"/>
</dbReference>
<dbReference type="PROSITE" id="PS00893">
    <property type="entry name" value="NUDIX_BOX"/>
    <property type="match status" value="1"/>
</dbReference>
<evidence type="ECO:0000313" key="5">
    <source>
        <dbReference type="Proteomes" id="UP001597119"/>
    </source>
</evidence>
<reference evidence="4 5" key="1">
    <citation type="journal article" date="2019" name="Int. J. Syst. Evol. Microbiol.">
        <title>The Global Catalogue of Microorganisms (GCM) 10K type strain sequencing project: providing services to taxonomists for standard genome sequencing and annotation.</title>
        <authorList>
            <consortium name="The Broad Institute Genomics Platform"/>
            <consortium name="The Broad Institute Genome Sequencing Center for Infectious Disease"/>
            <person name="Wu L."/>
            <person name="Ma J."/>
        </authorList>
    </citation>
    <scope>NUCLEOTIDE SEQUENCE [LARGE SCALE GENOMIC DNA]</scope>
    <source>
        <strain evidence="4 5">CGMCC 1.12125</strain>
    </source>
</reference>
<sequence length="155" mass="17183">METTRHYTATVYIVADGATALHEHERLGIRIPPGGHVHRDELPHEAAVREVREETGHDPDLVADDPGIRTDTGRSLPQPRYQMLYDIDVCDGEVAHQHVDHVYFARVDSRDVDPAAGEEGPEVWDWNTPADLRATSVDEDVAQIGTEAIETVSDA</sequence>
<evidence type="ECO:0000313" key="4">
    <source>
        <dbReference type="EMBL" id="MFD1587424.1"/>
    </source>
</evidence>
<proteinExistence type="predicted"/>
<dbReference type="AlphaFoldDB" id="A0ABD6CBN9"/>
<gene>
    <name evidence="4" type="ORF">ACFR9U_10545</name>
</gene>
<comment type="caution">
    <text evidence="4">The sequence shown here is derived from an EMBL/GenBank/DDBJ whole genome shotgun (WGS) entry which is preliminary data.</text>
</comment>
<evidence type="ECO:0000256" key="1">
    <source>
        <dbReference type="ARBA" id="ARBA00022801"/>
    </source>
</evidence>
<dbReference type="Pfam" id="PF00293">
    <property type="entry name" value="NUDIX"/>
    <property type="match status" value="1"/>
</dbReference>
<accession>A0ABD6CBN9</accession>
<evidence type="ECO:0000256" key="2">
    <source>
        <dbReference type="SAM" id="MobiDB-lite"/>
    </source>
</evidence>
<dbReference type="GO" id="GO:0016787">
    <property type="term" value="F:hydrolase activity"/>
    <property type="evidence" value="ECO:0007669"/>
    <property type="project" value="UniProtKB-KW"/>
</dbReference>
<keyword evidence="1" id="KW-0378">Hydrolase</keyword>
<dbReference type="InterPro" id="IPR000086">
    <property type="entry name" value="NUDIX_hydrolase_dom"/>
</dbReference>
<name>A0ABD6CBN9_9EURY</name>
<dbReference type="SUPFAM" id="SSF55811">
    <property type="entry name" value="Nudix"/>
    <property type="match status" value="1"/>
</dbReference>
<dbReference type="EMBL" id="JBHUDJ010000003">
    <property type="protein sequence ID" value="MFD1587424.1"/>
    <property type="molecule type" value="Genomic_DNA"/>
</dbReference>